<comment type="caution">
    <text evidence="10">The sequence shown here is derived from an EMBL/GenBank/DDBJ whole genome shotgun (WGS) entry which is preliminary data.</text>
</comment>
<dbReference type="HAMAP" id="MF_00440">
    <property type="entry name" value="NrdR"/>
    <property type="match status" value="1"/>
</dbReference>
<name>A0A921SZB5_9FIRM</name>
<dbReference type="NCBIfam" id="TIGR00244">
    <property type="entry name" value="transcriptional regulator NrdR"/>
    <property type="match status" value="1"/>
</dbReference>
<comment type="function">
    <text evidence="8">Negatively regulates transcription of bacterial ribonucleotide reductase nrd genes and operons by binding to NrdR-boxes.</text>
</comment>
<keyword evidence="6 8" id="KW-0238">DNA-binding</keyword>
<dbReference type="Pfam" id="PF03477">
    <property type="entry name" value="ATP-cone"/>
    <property type="match status" value="1"/>
</dbReference>
<organism evidence="10 11">
    <name type="scientific">Romboutsia timonensis</name>
    <dbReference type="NCBI Taxonomy" id="1776391"/>
    <lineage>
        <taxon>Bacteria</taxon>
        <taxon>Bacillati</taxon>
        <taxon>Bacillota</taxon>
        <taxon>Clostridia</taxon>
        <taxon>Peptostreptococcales</taxon>
        <taxon>Peptostreptococcaceae</taxon>
        <taxon>Romboutsia</taxon>
    </lineage>
</organism>
<dbReference type="GO" id="GO:0008270">
    <property type="term" value="F:zinc ion binding"/>
    <property type="evidence" value="ECO:0007669"/>
    <property type="project" value="InterPro"/>
</dbReference>
<sequence length="152" mass="18102">MQCPYCNHKECKVIDSRHTDSKSIRRRRECDACKKRFTTYEKIETTPIMVVKKDNTREYFDGDKIKYGILKSCEKRPVSVEQIEEIVAFIENEINKYYISEINTEKIGEMVMDKLKDVDEVAYVRFASVYRQFKDINTFVTELKNILMEREG</sequence>
<dbReference type="GO" id="GO:0045892">
    <property type="term" value="P:negative regulation of DNA-templated transcription"/>
    <property type="evidence" value="ECO:0007669"/>
    <property type="project" value="UniProtKB-UniRule"/>
</dbReference>
<evidence type="ECO:0000256" key="6">
    <source>
        <dbReference type="ARBA" id="ARBA00023125"/>
    </source>
</evidence>
<keyword evidence="5 8" id="KW-0805">Transcription regulation</keyword>
<reference evidence="10" key="1">
    <citation type="journal article" date="2021" name="PeerJ">
        <title>Extensive microbial diversity within the chicken gut microbiome revealed by metagenomics and culture.</title>
        <authorList>
            <person name="Gilroy R."/>
            <person name="Ravi A."/>
            <person name="Getino M."/>
            <person name="Pursley I."/>
            <person name="Horton D.L."/>
            <person name="Alikhan N.F."/>
            <person name="Baker D."/>
            <person name="Gharbi K."/>
            <person name="Hall N."/>
            <person name="Watson M."/>
            <person name="Adriaenssens E.M."/>
            <person name="Foster-Nyarko E."/>
            <person name="Jarju S."/>
            <person name="Secka A."/>
            <person name="Antonio M."/>
            <person name="Oren A."/>
            <person name="Chaudhuri R.R."/>
            <person name="La Ragione R."/>
            <person name="Hildebrand F."/>
            <person name="Pallen M.J."/>
        </authorList>
    </citation>
    <scope>NUCLEOTIDE SEQUENCE</scope>
    <source>
        <strain evidence="10">1277</strain>
    </source>
</reference>
<dbReference type="PANTHER" id="PTHR30455">
    <property type="entry name" value="TRANSCRIPTIONAL REPRESSOR NRDR"/>
    <property type="match status" value="1"/>
</dbReference>
<evidence type="ECO:0000256" key="1">
    <source>
        <dbReference type="ARBA" id="ARBA00022491"/>
    </source>
</evidence>
<dbReference type="PANTHER" id="PTHR30455:SF2">
    <property type="entry name" value="TRANSCRIPTIONAL REPRESSOR NRDR"/>
    <property type="match status" value="1"/>
</dbReference>
<protein>
    <recommendedName>
        <fullName evidence="8">Transcriptional repressor NrdR</fullName>
    </recommendedName>
</protein>
<dbReference type="InterPro" id="IPR003796">
    <property type="entry name" value="RNR_NrdR-like"/>
</dbReference>
<keyword evidence="2 8" id="KW-0547">Nucleotide-binding</keyword>
<evidence type="ECO:0000256" key="3">
    <source>
        <dbReference type="ARBA" id="ARBA00022833"/>
    </source>
</evidence>
<dbReference type="GO" id="GO:0003677">
    <property type="term" value="F:DNA binding"/>
    <property type="evidence" value="ECO:0007669"/>
    <property type="project" value="UniProtKB-KW"/>
</dbReference>
<keyword evidence="1 8" id="KW-0678">Repressor</keyword>
<proteinExistence type="inferred from homology"/>
<evidence type="ECO:0000313" key="11">
    <source>
        <dbReference type="Proteomes" id="UP000776700"/>
    </source>
</evidence>
<dbReference type="InterPro" id="IPR055173">
    <property type="entry name" value="NrdR-like_N"/>
</dbReference>
<dbReference type="Proteomes" id="UP000776700">
    <property type="component" value="Unassembled WGS sequence"/>
</dbReference>
<accession>A0A921SZB5</accession>
<dbReference type="PROSITE" id="PS51161">
    <property type="entry name" value="ATP_CONE"/>
    <property type="match status" value="1"/>
</dbReference>
<gene>
    <name evidence="8 10" type="primary">nrdR</name>
    <name evidence="10" type="ORF">K8V90_01780</name>
</gene>
<evidence type="ECO:0000256" key="5">
    <source>
        <dbReference type="ARBA" id="ARBA00023015"/>
    </source>
</evidence>
<dbReference type="EMBL" id="DYUB01000065">
    <property type="protein sequence ID" value="HJG95815.1"/>
    <property type="molecule type" value="Genomic_DNA"/>
</dbReference>
<keyword evidence="3" id="KW-0862">Zinc</keyword>
<evidence type="ECO:0000313" key="10">
    <source>
        <dbReference type="EMBL" id="HJG95815.1"/>
    </source>
</evidence>
<evidence type="ECO:0000256" key="4">
    <source>
        <dbReference type="ARBA" id="ARBA00022840"/>
    </source>
</evidence>
<comment type="similarity">
    <text evidence="8">Belongs to the NrdR family.</text>
</comment>
<evidence type="ECO:0000259" key="9">
    <source>
        <dbReference type="PROSITE" id="PS51161"/>
    </source>
</evidence>
<dbReference type="GO" id="GO:0005524">
    <property type="term" value="F:ATP binding"/>
    <property type="evidence" value="ECO:0007669"/>
    <property type="project" value="UniProtKB-UniRule"/>
</dbReference>
<dbReference type="Pfam" id="PF22811">
    <property type="entry name" value="Zn_ribbon_NrdR"/>
    <property type="match status" value="1"/>
</dbReference>
<dbReference type="AlphaFoldDB" id="A0A921SZB5"/>
<evidence type="ECO:0000256" key="2">
    <source>
        <dbReference type="ARBA" id="ARBA00022741"/>
    </source>
</evidence>
<keyword evidence="4 8" id="KW-0067">ATP-binding</keyword>
<keyword evidence="7 8" id="KW-0804">Transcription</keyword>
<reference evidence="10" key="2">
    <citation type="submission" date="2021-09" db="EMBL/GenBank/DDBJ databases">
        <authorList>
            <person name="Gilroy R."/>
        </authorList>
    </citation>
    <scope>NUCLEOTIDE SEQUENCE</scope>
    <source>
        <strain evidence="10">1277</strain>
    </source>
</reference>
<evidence type="ECO:0000256" key="7">
    <source>
        <dbReference type="ARBA" id="ARBA00023163"/>
    </source>
</evidence>
<comment type="caution">
    <text evidence="8">Lacks conserved residue(s) required for the propagation of feature annotation.</text>
</comment>
<feature type="domain" description="ATP-cone" evidence="9">
    <location>
        <begin position="48"/>
        <end position="138"/>
    </location>
</feature>
<evidence type="ECO:0000256" key="8">
    <source>
        <dbReference type="HAMAP-Rule" id="MF_00440"/>
    </source>
</evidence>
<dbReference type="InterPro" id="IPR005144">
    <property type="entry name" value="ATP-cone_dom"/>
</dbReference>